<keyword evidence="1" id="KW-0812">Transmembrane</keyword>
<keyword evidence="1" id="KW-0472">Membrane</keyword>
<evidence type="ECO:0000313" key="3">
    <source>
        <dbReference type="Proteomes" id="UP001293791"/>
    </source>
</evidence>
<keyword evidence="3" id="KW-1185">Reference proteome</keyword>
<gene>
    <name evidence="2" type="ORF">Cyrtocomes_00428</name>
</gene>
<comment type="caution">
    <text evidence="2">The sequence shown here is derived from an EMBL/GenBank/DDBJ whole genome shotgun (WGS) entry which is preliminary data.</text>
</comment>
<keyword evidence="1" id="KW-1133">Transmembrane helix</keyword>
<evidence type="ECO:0000313" key="2">
    <source>
        <dbReference type="EMBL" id="MDZ5762061.1"/>
    </source>
</evidence>
<dbReference type="EMBL" id="JARGYT010000018">
    <property type="protein sequence ID" value="MDZ5762061.1"/>
    <property type="molecule type" value="Genomic_DNA"/>
</dbReference>
<accession>A0ABU5L7E6</accession>
<organism evidence="2 3">
    <name type="scientific">Candidatus Cyrtobacter comes</name>
    <dbReference type="NCBI Taxonomy" id="675776"/>
    <lineage>
        <taxon>Bacteria</taxon>
        <taxon>Pseudomonadati</taxon>
        <taxon>Pseudomonadota</taxon>
        <taxon>Alphaproteobacteria</taxon>
        <taxon>Rickettsiales</taxon>
        <taxon>Candidatus Midichloriaceae</taxon>
        <taxon>Candidatus Cyrtobacter</taxon>
    </lineage>
</organism>
<sequence>MHRNRRLGSMYEKKCLISIISITLLCVARFIFDGLFIDIEALENKGRDFSVIGYGLGLFFPIYLGHLLALSKDAVQRLSVIVYKSKQYRILDLNIIFALITWCILLALIVFCKYQYKISYSITICHAVYIVFVVFCILNLCLHFFSRECLDYESILHDLFDDIATKDLVDIENFYKVLRPKVSHDPWLASKIINFSPKILSNNKDNKFNNLQDGSEMIATICEIGMVHYKQLNVLDFERLLPLYGSIKSHSGREKIVKVMQDTVMTLANFINVQDDAKMILLLNNLNMLNYEQRLAVYNLLLVHAEGREKPQTIIITNMIQAVSSINLEQGGGIEFFSGLFVFLLYNASITFRHAHEQAKVVIKQFIECYKTLSETDLKPEYKQKLYGATMRICEAMVKKEIINKDNIYIYYSDYVIGIYGSLQNDVMFHILELKEVRDLDKFFLCLDTLKNNLFNMIFVSPLQKLYRDLKVNTNNENNVEYYFKQFTTKLAEAVTLPSKKGVIIENKDVIQHYLCNLIYDISECCKKAIEAMITKGGLLYDYAVISQYEEALRSNGYPEVYNTKYRKDD</sequence>
<protein>
    <submittedName>
        <fullName evidence="2">Uncharacterized protein</fullName>
    </submittedName>
</protein>
<dbReference type="Proteomes" id="UP001293791">
    <property type="component" value="Unassembled WGS sequence"/>
</dbReference>
<feature type="transmembrane region" description="Helical" evidence="1">
    <location>
        <begin position="52"/>
        <end position="70"/>
    </location>
</feature>
<proteinExistence type="predicted"/>
<reference evidence="2 3" key="1">
    <citation type="submission" date="2023-02" db="EMBL/GenBank/DDBJ databases">
        <title>Host association and intracellularity evolved multiple times independently in the Rickettsiales.</title>
        <authorList>
            <person name="Castelli M."/>
            <person name="Nardi T."/>
            <person name="Gammuto L."/>
            <person name="Bellinzona G."/>
            <person name="Sabaneyeva E."/>
            <person name="Potekhin A."/>
            <person name="Serra V."/>
            <person name="Petroni G."/>
            <person name="Sassera D."/>
        </authorList>
    </citation>
    <scope>NUCLEOTIDE SEQUENCE [LARGE SCALE GENOMIC DNA]</scope>
    <source>
        <strain evidence="2 3">BOD18</strain>
    </source>
</reference>
<feature type="transmembrane region" description="Helical" evidence="1">
    <location>
        <begin position="118"/>
        <end position="142"/>
    </location>
</feature>
<feature type="transmembrane region" description="Helical" evidence="1">
    <location>
        <begin position="91"/>
        <end position="112"/>
    </location>
</feature>
<name>A0ABU5L7E6_9RICK</name>
<feature type="transmembrane region" description="Helical" evidence="1">
    <location>
        <begin position="15"/>
        <end position="32"/>
    </location>
</feature>
<evidence type="ECO:0000256" key="1">
    <source>
        <dbReference type="SAM" id="Phobius"/>
    </source>
</evidence>